<keyword evidence="7 8" id="KW-0472">Membrane</keyword>
<gene>
    <name evidence="9" type="ORF">BLW93_00555</name>
</gene>
<dbReference type="GO" id="GO:0015104">
    <property type="term" value="F:antimonite transmembrane transporter activity"/>
    <property type="evidence" value="ECO:0007669"/>
    <property type="project" value="TreeGrafter"/>
</dbReference>
<dbReference type="Gene3D" id="1.20.1530.20">
    <property type="match status" value="1"/>
</dbReference>
<sequence length="345" mass="38232">MKAPLKAMQFIKKNVHYLIVGAIVAGLLNVYLTGGWKVPKTVILSVMMFLVILPVMINLKIDEVFKHLKEPKVLFLSLVVNFTVSPLIAYVLGKIFFANHPELFVALTILSFIPTSAMTAAWTSLSGGKVETAMFLIPANLLFAAFVAVPFILPKVIGSQMTISSFTFIKSILIVFFIPLLVGLVIRTLLIKKFGVETFNREIKPELSGISSIGIVILSFLVLSMSRTKLLFSHPDIVPVIVIPLIIYYVSMLIFSTLYAKLLVAKKILKSEEAIVVAFASAVRHLNITLAIILITFPVEKAALMVLFVVLGFIIQIPLLGFYVQHYAKDFVANHQKRELQKATA</sequence>
<keyword evidence="5 8" id="KW-0812">Transmembrane</keyword>
<dbReference type="PANTHER" id="PTHR43057">
    <property type="entry name" value="ARSENITE EFFLUX TRANSPORTER"/>
    <property type="match status" value="1"/>
</dbReference>
<feature type="transmembrane region" description="Helical" evidence="8">
    <location>
        <begin position="274"/>
        <end position="297"/>
    </location>
</feature>
<evidence type="ECO:0008006" key="11">
    <source>
        <dbReference type="Google" id="ProtNLM"/>
    </source>
</evidence>
<evidence type="ECO:0000256" key="2">
    <source>
        <dbReference type="ARBA" id="ARBA00010110"/>
    </source>
</evidence>
<evidence type="ECO:0000313" key="9">
    <source>
        <dbReference type="EMBL" id="OMH41407.1"/>
    </source>
</evidence>
<comment type="subcellular location">
    <subcellularLocation>
        <location evidence="1">Cell membrane</location>
        <topology evidence="1">Multi-pass membrane protein</topology>
    </subcellularLocation>
</comment>
<feature type="transmembrane region" description="Helical" evidence="8">
    <location>
        <begin position="134"/>
        <end position="153"/>
    </location>
</feature>
<evidence type="ECO:0000256" key="1">
    <source>
        <dbReference type="ARBA" id="ARBA00004651"/>
    </source>
</evidence>
<feature type="transmembrane region" description="Helical" evidence="8">
    <location>
        <begin position="42"/>
        <end position="61"/>
    </location>
</feature>
<evidence type="ECO:0000256" key="7">
    <source>
        <dbReference type="ARBA" id="ARBA00023136"/>
    </source>
</evidence>
<feature type="transmembrane region" description="Helical" evidence="8">
    <location>
        <begin position="237"/>
        <end position="262"/>
    </location>
</feature>
<organism evidence="9 10">
    <name type="scientific">Desulfurobacterium indicum</name>
    <dbReference type="NCBI Taxonomy" id="1914305"/>
    <lineage>
        <taxon>Bacteria</taxon>
        <taxon>Pseudomonadati</taxon>
        <taxon>Aquificota</taxon>
        <taxon>Aquificia</taxon>
        <taxon>Desulfurobacteriales</taxon>
        <taxon>Desulfurobacteriaceae</taxon>
        <taxon>Desulfurobacterium</taxon>
    </lineage>
</organism>
<dbReference type="InterPro" id="IPR038770">
    <property type="entry name" value="Na+/solute_symporter_sf"/>
</dbReference>
<protein>
    <recommendedName>
        <fullName evidence="11">Bile acid:sodium symporter</fullName>
    </recommendedName>
</protein>
<accession>A0A1R1MNQ6</accession>
<keyword evidence="4" id="KW-1003">Cell membrane</keyword>
<evidence type="ECO:0000256" key="5">
    <source>
        <dbReference type="ARBA" id="ARBA00022692"/>
    </source>
</evidence>
<comment type="caution">
    <text evidence="9">The sequence shown here is derived from an EMBL/GenBank/DDBJ whole genome shotgun (WGS) entry which is preliminary data.</text>
</comment>
<feature type="transmembrane region" description="Helical" evidence="8">
    <location>
        <begin position="303"/>
        <end position="324"/>
    </location>
</feature>
<feature type="transmembrane region" description="Helical" evidence="8">
    <location>
        <begin position="73"/>
        <end position="97"/>
    </location>
</feature>
<dbReference type="Pfam" id="PF01758">
    <property type="entry name" value="SBF"/>
    <property type="match status" value="1"/>
</dbReference>
<dbReference type="GO" id="GO:0015105">
    <property type="term" value="F:arsenite transmembrane transporter activity"/>
    <property type="evidence" value="ECO:0007669"/>
    <property type="project" value="TreeGrafter"/>
</dbReference>
<name>A0A1R1MNQ6_9BACT</name>
<dbReference type="Proteomes" id="UP000187408">
    <property type="component" value="Unassembled WGS sequence"/>
</dbReference>
<feature type="transmembrane region" description="Helical" evidence="8">
    <location>
        <begin position="165"/>
        <end position="186"/>
    </location>
</feature>
<evidence type="ECO:0000256" key="8">
    <source>
        <dbReference type="SAM" id="Phobius"/>
    </source>
</evidence>
<keyword evidence="10" id="KW-1185">Reference proteome</keyword>
<dbReference type="EMBL" id="MOEN01000001">
    <property type="protein sequence ID" value="OMH41407.1"/>
    <property type="molecule type" value="Genomic_DNA"/>
</dbReference>
<proteinExistence type="inferred from homology"/>
<dbReference type="InterPro" id="IPR002657">
    <property type="entry name" value="BilAc:Na_symport/Acr3"/>
</dbReference>
<dbReference type="GO" id="GO:0015297">
    <property type="term" value="F:antiporter activity"/>
    <property type="evidence" value="ECO:0007669"/>
    <property type="project" value="InterPro"/>
</dbReference>
<dbReference type="GO" id="GO:0005886">
    <property type="term" value="C:plasma membrane"/>
    <property type="evidence" value="ECO:0007669"/>
    <property type="project" value="UniProtKB-SubCell"/>
</dbReference>
<dbReference type="PANTHER" id="PTHR43057:SF1">
    <property type="entry name" value="ARSENICAL-RESISTANCE PROTEIN 3"/>
    <property type="match status" value="1"/>
</dbReference>
<comment type="similarity">
    <text evidence="2">Belongs to the arsenical resistance-3 (ACR3) (TC 2.A.59) family.</text>
</comment>
<dbReference type="InterPro" id="IPR004706">
    <property type="entry name" value="Arsenical-R_Acr3"/>
</dbReference>
<reference evidence="9 10" key="1">
    <citation type="submission" date="2016-10" db="EMBL/GenBank/DDBJ databases">
        <title>Genome sequence of a sulfur-reducing bacterium Desulfurobacterium indicum K6013.</title>
        <authorList>
            <person name="Cao J."/>
            <person name="Shao Z."/>
            <person name="Alain K."/>
            <person name="Jebbar M."/>
        </authorList>
    </citation>
    <scope>NUCLEOTIDE SEQUENCE [LARGE SCALE GENOMIC DNA]</scope>
    <source>
        <strain evidence="9 10">K6013</strain>
    </source>
</reference>
<evidence type="ECO:0000256" key="3">
    <source>
        <dbReference type="ARBA" id="ARBA00022448"/>
    </source>
</evidence>
<keyword evidence="6 8" id="KW-1133">Transmembrane helix</keyword>
<evidence type="ECO:0000256" key="4">
    <source>
        <dbReference type="ARBA" id="ARBA00022475"/>
    </source>
</evidence>
<feature type="transmembrane region" description="Helical" evidence="8">
    <location>
        <begin position="15"/>
        <end position="36"/>
    </location>
</feature>
<evidence type="ECO:0000313" key="10">
    <source>
        <dbReference type="Proteomes" id="UP000187408"/>
    </source>
</evidence>
<feature type="transmembrane region" description="Helical" evidence="8">
    <location>
        <begin position="207"/>
        <end position="225"/>
    </location>
</feature>
<feature type="transmembrane region" description="Helical" evidence="8">
    <location>
        <begin position="103"/>
        <end position="122"/>
    </location>
</feature>
<dbReference type="AlphaFoldDB" id="A0A1R1MNQ6"/>
<dbReference type="OrthoDB" id="1551454at2"/>
<keyword evidence="3" id="KW-0813">Transport</keyword>
<dbReference type="RefSeq" id="WP_076712158.1">
    <property type="nucleotide sequence ID" value="NZ_MOEN01000001.1"/>
</dbReference>
<evidence type="ECO:0000256" key="6">
    <source>
        <dbReference type="ARBA" id="ARBA00022989"/>
    </source>
</evidence>